<dbReference type="EMBL" id="CP122379">
    <property type="protein sequence ID" value="WGF91561.1"/>
    <property type="molecule type" value="Genomic_DNA"/>
</dbReference>
<dbReference type="InterPro" id="IPR004843">
    <property type="entry name" value="Calcineurin-like_PHP"/>
</dbReference>
<proteinExistence type="inferred from homology"/>
<feature type="domain" description="Calcineurin-like phosphoesterase" evidence="3">
    <location>
        <begin position="44"/>
        <end position="261"/>
    </location>
</feature>
<dbReference type="Pfam" id="PF00149">
    <property type="entry name" value="Metallophos"/>
    <property type="match status" value="1"/>
</dbReference>
<evidence type="ECO:0000313" key="5">
    <source>
        <dbReference type="EMBL" id="WGF91561.1"/>
    </source>
</evidence>
<dbReference type="InterPro" id="IPR036907">
    <property type="entry name" value="5'-Nucleotdase_C_sf"/>
</dbReference>
<keyword evidence="2" id="KW-0378">Hydrolase</keyword>
<dbReference type="PANTHER" id="PTHR11575">
    <property type="entry name" value="5'-NUCLEOTIDASE-RELATED"/>
    <property type="match status" value="1"/>
</dbReference>
<dbReference type="Proteomes" id="UP001238523">
    <property type="component" value="Chromosome"/>
</dbReference>
<dbReference type="Gene3D" id="3.90.780.10">
    <property type="entry name" value="5'-Nucleotidase, C-terminal domain"/>
    <property type="match status" value="1"/>
</dbReference>
<dbReference type="Gene3D" id="3.60.21.10">
    <property type="match status" value="1"/>
</dbReference>
<dbReference type="RefSeq" id="WP_279447527.1">
    <property type="nucleotide sequence ID" value="NZ_CP122379.1"/>
</dbReference>
<reference evidence="5 6" key="1">
    <citation type="submission" date="2023-04" db="EMBL/GenBank/DDBJ databases">
        <title>Taxonomic identification of the Arctic strain Aequorivita sp. nov. and transcriptomic analysis in response to temperature stress.</title>
        <authorList>
            <person name="Liu W."/>
            <person name="Cong B."/>
            <person name="Lin J."/>
        </authorList>
    </citation>
    <scope>NUCLEOTIDE SEQUENCE [LARGE SCALE GENOMIC DNA]</scope>
    <source>
        <strain evidence="5 6">Ant34-E75</strain>
    </source>
</reference>
<accession>A0ABY8KQ21</accession>
<comment type="similarity">
    <text evidence="2">Belongs to the 5'-nucleotidase family.</text>
</comment>
<dbReference type="PANTHER" id="PTHR11575:SF42">
    <property type="entry name" value="SULFUR OXIDATION PROTEIN SOXB"/>
    <property type="match status" value="1"/>
</dbReference>
<dbReference type="InterPro" id="IPR029052">
    <property type="entry name" value="Metallo-depent_PP-like"/>
</dbReference>
<dbReference type="PRINTS" id="PR01607">
    <property type="entry name" value="APYRASEFAMLY"/>
</dbReference>
<name>A0ABY8KQ21_9FLAO</name>
<keyword evidence="1" id="KW-0732">Signal</keyword>
<keyword evidence="6" id="KW-1185">Reference proteome</keyword>
<organism evidence="5 6">
    <name type="scientific">Aequorivita marisscotiae</name>
    <dbReference type="NCBI Taxonomy" id="3040348"/>
    <lineage>
        <taxon>Bacteria</taxon>
        <taxon>Pseudomonadati</taxon>
        <taxon>Bacteroidota</taxon>
        <taxon>Flavobacteriia</taxon>
        <taxon>Flavobacteriales</taxon>
        <taxon>Flavobacteriaceae</taxon>
        <taxon>Aequorivita</taxon>
    </lineage>
</organism>
<evidence type="ECO:0000259" key="3">
    <source>
        <dbReference type="Pfam" id="PF00149"/>
    </source>
</evidence>
<dbReference type="InterPro" id="IPR008334">
    <property type="entry name" value="5'-Nucleotdase_C"/>
</dbReference>
<evidence type="ECO:0000313" key="6">
    <source>
        <dbReference type="Proteomes" id="UP001238523"/>
    </source>
</evidence>
<dbReference type="InterPro" id="IPR006179">
    <property type="entry name" value="5_nucleotidase/apyrase"/>
</dbReference>
<dbReference type="Pfam" id="PF02872">
    <property type="entry name" value="5_nucleotid_C"/>
    <property type="match status" value="1"/>
</dbReference>
<keyword evidence="2" id="KW-0547">Nucleotide-binding</keyword>
<dbReference type="SUPFAM" id="SSF55816">
    <property type="entry name" value="5'-nucleotidase (syn. UDP-sugar hydrolase), C-terminal domain"/>
    <property type="match status" value="1"/>
</dbReference>
<dbReference type="SUPFAM" id="SSF56300">
    <property type="entry name" value="Metallo-dependent phosphatases"/>
    <property type="match status" value="1"/>
</dbReference>
<feature type="domain" description="5'-Nucleotidase C-terminal" evidence="4">
    <location>
        <begin position="349"/>
        <end position="479"/>
    </location>
</feature>
<evidence type="ECO:0000256" key="2">
    <source>
        <dbReference type="RuleBase" id="RU362119"/>
    </source>
</evidence>
<sequence>MKLKKSFKYIIPLIGLVAVLAWKSPSIIEKSEFNSHKQDTLKITILQTADIHGQMDPHPELFWENEEIVFKERGGLAQIKTLFDRERAKNPGKTFIVDGGDLIQGSGYVAFSEGEVMADVIKNMNYDLLVPGNWEVIYGKKRMLEVYKKFDTPTIVQNMLHEDSNENLFPSYMVKEIAGIRLGFVGINDPQVPVRQNPIFSKGINFTDVDNSVKTLIDRIKVEEKIDVMFLITHIGIYKQVKLASSPIAENVDYILGNDTHERVRKPIQGKYAKVTEPGAFGSFVGKLNLYFVDNKLVKDDYELMDVDPEIYPADPKIQAIVDKNKAPYKENLETIVGYTNTPMYRYLTVENPMDNLITDAARWKTGADIAISNGFRFGNPIVPENGKPAPITRANLWNLMPVNEPVKTGKATGKQIKTWLEKEMHNAFAQNATERFGGWLVRFSGMKVEFHSQNEKNQRIKSVEINGEPIDENRYYTISACERPGDPEDLLCRMPNVIDVETKDYTIHEVVEEYLKLHSPISPGMDKRAYCDYLGEKSFSTVPGTDYIFK</sequence>
<protein>
    <submittedName>
        <fullName evidence="5">Bifunctional metallophosphatase/5'-nucleotidase</fullName>
    </submittedName>
</protein>
<evidence type="ECO:0000259" key="4">
    <source>
        <dbReference type="Pfam" id="PF02872"/>
    </source>
</evidence>
<evidence type="ECO:0000256" key="1">
    <source>
        <dbReference type="ARBA" id="ARBA00022729"/>
    </source>
</evidence>
<gene>
    <name evidence="5" type="ORF">QCQ61_10110</name>
</gene>